<gene>
    <name evidence="7" type="ORF">Malapachy_0912</name>
</gene>
<evidence type="ECO:0000313" key="7">
    <source>
        <dbReference type="EMBL" id="KOS14504.1"/>
    </source>
</evidence>
<comment type="subcellular location">
    <subcellularLocation>
        <location evidence="1">Membrane</location>
    </subcellularLocation>
</comment>
<feature type="transmembrane region" description="Helical" evidence="5">
    <location>
        <begin position="153"/>
        <end position="174"/>
    </location>
</feature>
<dbReference type="GO" id="GO:0016020">
    <property type="term" value="C:membrane"/>
    <property type="evidence" value="ECO:0007669"/>
    <property type="project" value="UniProtKB-SubCell"/>
</dbReference>
<evidence type="ECO:0000256" key="1">
    <source>
        <dbReference type="ARBA" id="ARBA00004370"/>
    </source>
</evidence>
<keyword evidence="8" id="KW-1185">Reference proteome</keyword>
<dbReference type="VEuPathDB" id="FungiDB:Malapachy_0912"/>
<feature type="transmembrane region" description="Helical" evidence="5">
    <location>
        <begin position="217"/>
        <end position="241"/>
    </location>
</feature>
<evidence type="ECO:0000256" key="4">
    <source>
        <dbReference type="ARBA" id="ARBA00023136"/>
    </source>
</evidence>
<reference evidence="7 8" key="1">
    <citation type="submission" date="2015-07" db="EMBL/GenBank/DDBJ databases">
        <title>Draft Genome Sequence of Malassezia furfur CBS1878 and Malassezia pachydermatis CBS1879.</title>
        <authorList>
            <person name="Triana S."/>
            <person name="Ohm R."/>
            <person name="Gonzalez A."/>
            <person name="DeCock H."/>
            <person name="Restrepo S."/>
            <person name="Celis A."/>
        </authorList>
    </citation>
    <scope>NUCLEOTIDE SEQUENCE [LARGE SCALE GENOMIC DNA]</scope>
    <source>
        <strain evidence="7 8">CBS 1879</strain>
    </source>
</reference>
<dbReference type="PANTHER" id="PTHR11863">
    <property type="entry name" value="STEROL DESATURASE"/>
    <property type="match status" value="1"/>
</dbReference>
<dbReference type="EMBL" id="LGAV01000003">
    <property type="protein sequence ID" value="KOS14504.1"/>
    <property type="molecule type" value="Genomic_DNA"/>
</dbReference>
<comment type="caution">
    <text evidence="7">The sequence shown here is derived from an EMBL/GenBank/DDBJ whole genome shotgun (WGS) entry which is preliminary data.</text>
</comment>
<evidence type="ECO:0000313" key="8">
    <source>
        <dbReference type="Proteomes" id="UP000037751"/>
    </source>
</evidence>
<accession>A0A0M8MUC2</accession>
<evidence type="ECO:0000256" key="3">
    <source>
        <dbReference type="ARBA" id="ARBA00022989"/>
    </source>
</evidence>
<dbReference type="InterPro" id="IPR006694">
    <property type="entry name" value="Fatty_acid_hydroxylase"/>
</dbReference>
<dbReference type="AlphaFoldDB" id="A0A0M8MUC2"/>
<dbReference type="STRING" id="77020.A0A0M8MUC2"/>
<evidence type="ECO:0000259" key="6">
    <source>
        <dbReference type="Pfam" id="PF04116"/>
    </source>
</evidence>
<name>A0A0M8MUC2_9BASI</name>
<organism evidence="7 8">
    <name type="scientific">Malassezia pachydermatis</name>
    <dbReference type="NCBI Taxonomy" id="77020"/>
    <lineage>
        <taxon>Eukaryota</taxon>
        <taxon>Fungi</taxon>
        <taxon>Dikarya</taxon>
        <taxon>Basidiomycota</taxon>
        <taxon>Ustilaginomycotina</taxon>
        <taxon>Malasseziomycetes</taxon>
        <taxon>Malasseziales</taxon>
        <taxon>Malasseziaceae</taxon>
        <taxon>Malassezia</taxon>
    </lineage>
</organism>
<evidence type="ECO:0000256" key="2">
    <source>
        <dbReference type="ARBA" id="ARBA00022692"/>
    </source>
</evidence>
<dbReference type="OrthoDB" id="6354873at2759"/>
<dbReference type="GO" id="GO:0008610">
    <property type="term" value="P:lipid biosynthetic process"/>
    <property type="evidence" value="ECO:0007669"/>
    <property type="project" value="InterPro"/>
</dbReference>
<proteinExistence type="predicted"/>
<evidence type="ECO:0000256" key="5">
    <source>
        <dbReference type="SAM" id="Phobius"/>
    </source>
</evidence>
<dbReference type="InterPro" id="IPR050307">
    <property type="entry name" value="Sterol_Desaturase_Related"/>
</dbReference>
<dbReference type="RefSeq" id="XP_017992136.1">
    <property type="nucleotide sequence ID" value="XM_018135424.1"/>
</dbReference>
<dbReference type="Proteomes" id="UP000037751">
    <property type="component" value="Unassembled WGS sequence"/>
</dbReference>
<keyword evidence="2 5" id="KW-0812">Transmembrane</keyword>
<sequence length="319" mass="37355">MDLVLNLADEWVLDAAWAKLLPASRFSSACTSSTLGFANQTISNVEKLALCGAPGKEVSWLPRDNIIRQIVSLYILTYIGILLLYFSCASFSYYFLFNKDLKKHPLYLKNQVKLEIQSSLRAFPWLDLLTLPWFVLEVRGYTRVYDRWDEYGLWYLIFSVPLFLVFTDMCIYWVHRIEHHPSLYKHVHKPHHKWIVPTPFASHAFHPLDGYAQSLPYHIFPCIFPLNKLMFLALFGFVNLWSIMIHDSDMINNTGWELYINGPAHHTLHHLHFTCNYGQYFTTFDRLFSSFREPQAKDDPLLEARNRMSAKVIKPTKAE</sequence>
<dbReference type="Pfam" id="PF04116">
    <property type="entry name" value="FA_hydroxylase"/>
    <property type="match status" value="1"/>
</dbReference>
<feature type="transmembrane region" description="Helical" evidence="5">
    <location>
        <begin position="73"/>
        <end position="96"/>
    </location>
</feature>
<dbReference type="GeneID" id="28727299"/>
<keyword evidence="4 5" id="KW-0472">Membrane</keyword>
<dbReference type="GO" id="GO:0005506">
    <property type="term" value="F:iron ion binding"/>
    <property type="evidence" value="ECO:0007669"/>
    <property type="project" value="InterPro"/>
</dbReference>
<dbReference type="GO" id="GO:0016491">
    <property type="term" value="F:oxidoreductase activity"/>
    <property type="evidence" value="ECO:0007669"/>
    <property type="project" value="InterPro"/>
</dbReference>
<keyword evidence="3 5" id="KW-1133">Transmembrane helix</keyword>
<protein>
    <submittedName>
        <fullName evidence="7">C5-sterol desaturase</fullName>
    </submittedName>
</protein>
<feature type="domain" description="Fatty acid hydroxylase" evidence="6">
    <location>
        <begin position="161"/>
        <end position="289"/>
    </location>
</feature>